<dbReference type="GO" id="GO:0004399">
    <property type="term" value="F:histidinol dehydrogenase activity"/>
    <property type="evidence" value="ECO:0007669"/>
    <property type="project" value="UniProtKB-UniRule"/>
</dbReference>
<evidence type="ECO:0000256" key="4">
    <source>
        <dbReference type="ARBA" id="ARBA00022723"/>
    </source>
</evidence>
<accession>A0A9Q3SZ83</accession>
<sequence>MQIIKNESIDQIESRIRQQTSKTSDPLVESRVINIIKNVREKGDIALKAYAKEFDHVSLDELKVSAEQIDLAVKNVDPAVIKALEKAAVNIRSFHQLELQQSFEESPRSGVTRGTKVTPLSAVGIYVPGGTAAYPSSVLMNALPAKIAGVETIIMVTPPQKNGLNDAVLAAARIAGIDSIYQVGGAQAIAALAYGTESIPQVDKITGPGNAYVATAKRAVFGQVAIDMIAGPSEIGILADESARAKDVAADLLSQAEHDINARAILITNSEKLAQAVFDEVNVQLNTLPRAAIAREAINNNGFIYLVDTIDNMIDLMNAVAPEHLEIQLENAYDYINKIQNAGSVFLGKYASEPLGDYLAGPNHILPTGGTARFSSALGVWDFQKRIQYLYYSKDALLDDVNDVTVLAREEGLEGHARAIEIRQS</sequence>
<dbReference type="EC" id="1.1.1.23" evidence="3 8"/>
<dbReference type="PANTHER" id="PTHR21256:SF2">
    <property type="entry name" value="HISTIDINE BIOSYNTHESIS TRIFUNCTIONAL PROTEIN"/>
    <property type="match status" value="1"/>
</dbReference>
<evidence type="ECO:0000256" key="2">
    <source>
        <dbReference type="ARBA" id="ARBA00010178"/>
    </source>
</evidence>
<feature type="binding site" evidence="8 12">
    <location>
        <position position="411"/>
    </location>
    <ligand>
        <name>substrate</name>
    </ligand>
</feature>
<evidence type="ECO:0000256" key="8">
    <source>
        <dbReference type="HAMAP-Rule" id="MF_01024"/>
    </source>
</evidence>
<feature type="binding site" evidence="8 13">
    <location>
        <position position="416"/>
    </location>
    <ligand>
        <name>Zn(2+)</name>
        <dbReference type="ChEBI" id="CHEBI:29105"/>
    </ligand>
</feature>
<evidence type="ECO:0000256" key="10">
    <source>
        <dbReference type="PIRSR" id="PIRSR000099-1"/>
    </source>
</evidence>
<dbReference type="PIRSF" id="PIRSF000099">
    <property type="entry name" value="Histidinol_dh"/>
    <property type="match status" value="1"/>
</dbReference>
<organism evidence="15 16">
    <name type="scientific">Leuconostoc gasicomitatum</name>
    <dbReference type="NCBI Taxonomy" id="115778"/>
    <lineage>
        <taxon>Bacteria</taxon>
        <taxon>Bacillati</taxon>
        <taxon>Bacillota</taxon>
        <taxon>Bacilli</taxon>
        <taxon>Lactobacillales</taxon>
        <taxon>Lactobacillaceae</taxon>
        <taxon>Leuconostoc</taxon>
        <taxon>Leuconostoc gelidum group</taxon>
    </lineage>
</organism>
<evidence type="ECO:0000256" key="13">
    <source>
        <dbReference type="PIRSR" id="PIRSR000099-4"/>
    </source>
</evidence>
<dbReference type="PRINTS" id="PR00083">
    <property type="entry name" value="HOLDHDRGNASE"/>
</dbReference>
<dbReference type="PANTHER" id="PTHR21256">
    <property type="entry name" value="HISTIDINOL DEHYDROGENASE HDH"/>
    <property type="match status" value="1"/>
</dbReference>
<gene>
    <name evidence="8 15" type="primary">hisD</name>
    <name evidence="15" type="ORF">KIJ12_09155</name>
</gene>
<evidence type="ECO:0000256" key="11">
    <source>
        <dbReference type="PIRSR" id="PIRSR000099-2"/>
    </source>
</evidence>
<dbReference type="CDD" id="cd06572">
    <property type="entry name" value="Histidinol_dh"/>
    <property type="match status" value="1"/>
</dbReference>
<dbReference type="Gene3D" id="1.20.5.1300">
    <property type="match status" value="1"/>
</dbReference>
<dbReference type="FunFam" id="3.40.50.1980:FF:000001">
    <property type="entry name" value="Histidinol dehydrogenase"/>
    <property type="match status" value="1"/>
</dbReference>
<evidence type="ECO:0000256" key="9">
    <source>
        <dbReference type="PIRNR" id="PIRNR000099"/>
    </source>
</evidence>
<dbReference type="NCBIfam" id="TIGR00069">
    <property type="entry name" value="hisD"/>
    <property type="match status" value="1"/>
</dbReference>
<comment type="similarity">
    <text evidence="2 8 9 14">Belongs to the histidinol dehydrogenase family.</text>
</comment>
<feature type="binding site" evidence="8 12">
    <location>
        <position position="255"/>
    </location>
    <ligand>
        <name>substrate</name>
    </ligand>
</feature>
<keyword evidence="8 11" id="KW-0520">NAD</keyword>
<protein>
    <recommendedName>
        <fullName evidence="3 8">Histidinol dehydrogenase</fullName>
        <shortName evidence="8">HDH</shortName>
        <ecNumber evidence="3 8">1.1.1.23</ecNumber>
    </recommendedName>
</protein>
<feature type="binding site" evidence="8 13">
    <location>
        <position position="255"/>
    </location>
    <ligand>
        <name>Zn(2+)</name>
        <dbReference type="ChEBI" id="CHEBI:29105"/>
    </ligand>
</feature>
<feature type="binding site" evidence="8 13">
    <location>
        <position position="258"/>
    </location>
    <ligand>
        <name>Zn(2+)</name>
        <dbReference type="ChEBI" id="CHEBI:29105"/>
    </ligand>
</feature>
<evidence type="ECO:0000256" key="12">
    <source>
        <dbReference type="PIRSR" id="PIRSR000099-3"/>
    </source>
</evidence>
<dbReference type="GO" id="GO:0000105">
    <property type="term" value="P:L-histidine biosynthetic process"/>
    <property type="evidence" value="ECO:0007669"/>
    <property type="project" value="UniProtKB-UniRule"/>
</dbReference>
<feature type="binding site" evidence="8 11">
    <location>
        <position position="126"/>
    </location>
    <ligand>
        <name>NAD(+)</name>
        <dbReference type="ChEBI" id="CHEBI:57540"/>
    </ligand>
</feature>
<feature type="binding site" evidence="8 12">
    <location>
        <position position="233"/>
    </location>
    <ligand>
        <name>substrate</name>
    </ligand>
</feature>
<dbReference type="GO" id="GO:0051287">
    <property type="term" value="F:NAD binding"/>
    <property type="evidence" value="ECO:0007669"/>
    <property type="project" value="InterPro"/>
</dbReference>
<dbReference type="AlphaFoldDB" id="A0A9Q3SZ83"/>
<evidence type="ECO:0000313" key="15">
    <source>
        <dbReference type="EMBL" id="MBZ5963307.1"/>
    </source>
</evidence>
<comment type="function">
    <text evidence="1 8">Catalyzes the sequential NAD-dependent oxidations of L-histidinol to L-histidinaldehyde and then to L-histidine.</text>
</comment>
<feature type="active site" description="Proton acceptor" evidence="8 10">
    <location>
        <position position="323"/>
    </location>
</feature>
<dbReference type="RefSeq" id="WP_224144453.1">
    <property type="nucleotide sequence ID" value="NZ_CBCPIF010000001.1"/>
</dbReference>
<keyword evidence="4 8" id="KW-0479">Metal-binding</keyword>
<feature type="binding site" evidence="8 12">
    <location>
        <position position="357"/>
    </location>
    <ligand>
        <name>substrate</name>
    </ligand>
</feature>
<proteinExistence type="inferred from homology"/>
<name>A0A9Q3SZ83_9LACO</name>
<keyword evidence="8" id="KW-0368">Histidine biosynthesis</keyword>
<feature type="binding site" evidence="8 11">
    <location>
        <position position="210"/>
    </location>
    <ligand>
        <name>NAD(+)</name>
        <dbReference type="ChEBI" id="CHEBI:57540"/>
    </ligand>
</feature>
<comment type="catalytic activity">
    <reaction evidence="7 8">
        <text>L-histidinol + 2 NAD(+) + H2O = L-histidine + 2 NADH + 3 H(+)</text>
        <dbReference type="Rhea" id="RHEA:20641"/>
        <dbReference type="ChEBI" id="CHEBI:15377"/>
        <dbReference type="ChEBI" id="CHEBI:15378"/>
        <dbReference type="ChEBI" id="CHEBI:57540"/>
        <dbReference type="ChEBI" id="CHEBI:57595"/>
        <dbReference type="ChEBI" id="CHEBI:57699"/>
        <dbReference type="ChEBI" id="CHEBI:57945"/>
        <dbReference type="EC" id="1.1.1.23"/>
    </reaction>
</comment>
<comment type="caution">
    <text evidence="15">The sequence shown here is derived from an EMBL/GenBank/DDBJ whole genome shotgun (WGS) entry which is preliminary data.</text>
</comment>
<dbReference type="Pfam" id="PF00815">
    <property type="entry name" value="Histidinol_dh"/>
    <property type="match status" value="1"/>
</dbReference>
<comment type="cofactor">
    <cofactor evidence="8 13">
        <name>Zn(2+)</name>
        <dbReference type="ChEBI" id="CHEBI:29105"/>
    </cofactor>
    <text evidence="8 13">Binds 1 zinc ion per subunit.</text>
</comment>
<dbReference type="InterPro" id="IPR012131">
    <property type="entry name" value="Hstdl_DH"/>
</dbReference>
<dbReference type="SUPFAM" id="SSF53720">
    <property type="entry name" value="ALDH-like"/>
    <property type="match status" value="1"/>
</dbReference>
<dbReference type="InterPro" id="IPR022695">
    <property type="entry name" value="Histidinol_DH_monofunct"/>
</dbReference>
<keyword evidence="6 8" id="KW-0560">Oxidoreductase</keyword>
<comment type="pathway">
    <text evidence="8">Amino-acid biosynthesis; L-histidine biosynthesis; L-histidine from 5-phospho-alpha-D-ribose 1-diphosphate: step 9/9.</text>
</comment>
<feature type="binding site" evidence="8 12">
    <location>
        <position position="324"/>
    </location>
    <ligand>
        <name>substrate</name>
    </ligand>
</feature>
<dbReference type="GO" id="GO:0008270">
    <property type="term" value="F:zinc ion binding"/>
    <property type="evidence" value="ECO:0007669"/>
    <property type="project" value="UniProtKB-UniRule"/>
</dbReference>
<evidence type="ECO:0000256" key="1">
    <source>
        <dbReference type="ARBA" id="ARBA00003850"/>
    </source>
</evidence>
<dbReference type="PROSITE" id="PS00611">
    <property type="entry name" value="HISOL_DEHYDROGENASE"/>
    <property type="match status" value="1"/>
</dbReference>
<dbReference type="InterPro" id="IPR001692">
    <property type="entry name" value="Histidinol_DH_CS"/>
</dbReference>
<dbReference type="EMBL" id="JAHBFI010000020">
    <property type="protein sequence ID" value="MBZ5963307.1"/>
    <property type="molecule type" value="Genomic_DNA"/>
</dbReference>
<dbReference type="GO" id="GO:0005829">
    <property type="term" value="C:cytosol"/>
    <property type="evidence" value="ECO:0007669"/>
    <property type="project" value="TreeGrafter"/>
</dbReference>
<dbReference type="HAMAP" id="MF_01024">
    <property type="entry name" value="HisD"/>
    <property type="match status" value="1"/>
</dbReference>
<dbReference type="Gene3D" id="3.40.50.1980">
    <property type="entry name" value="Nitrogenase molybdenum iron protein domain"/>
    <property type="match status" value="2"/>
</dbReference>
<reference evidence="15" key="1">
    <citation type="submission" date="2021-05" db="EMBL/GenBank/DDBJ databases">
        <title>Pangenome of Leuconostoc gelidum warrants species status for Leuconostoc gelidum subsp. gasicomitatum.</title>
        <authorList>
            <person name="Johansson P."/>
            <person name="Sade E."/>
            <person name="Hultman J."/>
            <person name="Auvinen P."/>
            <person name="Bjorkroth J."/>
        </authorList>
    </citation>
    <scope>NUCLEOTIDE SEQUENCE</scope>
    <source>
        <strain evidence="15">A.21.4</strain>
    </source>
</reference>
<evidence type="ECO:0000256" key="5">
    <source>
        <dbReference type="ARBA" id="ARBA00022833"/>
    </source>
</evidence>
<evidence type="ECO:0000256" key="6">
    <source>
        <dbReference type="ARBA" id="ARBA00023002"/>
    </source>
</evidence>
<feature type="active site" description="Proton acceptor" evidence="8 10">
    <location>
        <position position="324"/>
    </location>
</feature>
<dbReference type="Proteomes" id="UP000752647">
    <property type="component" value="Unassembled WGS sequence"/>
</dbReference>
<feature type="binding site" evidence="8 13">
    <location>
        <position position="357"/>
    </location>
    <ligand>
        <name>Zn(2+)</name>
        <dbReference type="ChEBI" id="CHEBI:29105"/>
    </ligand>
</feature>
<feature type="binding site" evidence="8 12">
    <location>
        <position position="258"/>
    </location>
    <ligand>
        <name>substrate</name>
    </ligand>
</feature>
<dbReference type="InterPro" id="IPR016161">
    <property type="entry name" value="Ald_DH/histidinol_DH"/>
</dbReference>
<feature type="binding site" evidence="8 12">
    <location>
        <position position="416"/>
    </location>
    <ligand>
        <name>substrate</name>
    </ligand>
</feature>
<evidence type="ECO:0000256" key="7">
    <source>
        <dbReference type="ARBA" id="ARBA00049489"/>
    </source>
</evidence>
<evidence type="ECO:0000256" key="3">
    <source>
        <dbReference type="ARBA" id="ARBA00012965"/>
    </source>
</evidence>
<evidence type="ECO:0000313" key="16">
    <source>
        <dbReference type="Proteomes" id="UP000752647"/>
    </source>
</evidence>
<dbReference type="FunFam" id="3.40.50.1980:FF:000026">
    <property type="entry name" value="Histidinol dehydrogenase"/>
    <property type="match status" value="1"/>
</dbReference>
<evidence type="ECO:0000256" key="14">
    <source>
        <dbReference type="RuleBase" id="RU004175"/>
    </source>
</evidence>
<keyword evidence="8" id="KW-0028">Amino-acid biosynthesis</keyword>
<feature type="binding site" evidence="8 11">
    <location>
        <position position="187"/>
    </location>
    <ligand>
        <name>NAD(+)</name>
        <dbReference type="ChEBI" id="CHEBI:57540"/>
    </ligand>
</feature>
<keyword evidence="5 8" id="KW-0862">Zinc</keyword>